<gene>
    <name evidence="8" type="ORF">L0P92_12855</name>
</gene>
<proteinExistence type="inferred from homology"/>
<evidence type="ECO:0000313" key="8">
    <source>
        <dbReference type="EMBL" id="MCF1594452.1"/>
    </source>
</evidence>
<evidence type="ECO:0000256" key="3">
    <source>
        <dbReference type="ARBA" id="ARBA00022729"/>
    </source>
</evidence>
<dbReference type="RefSeq" id="WP_234762704.1">
    <property type="nucleotide sequence ID" value="NZ_JAKEIP010000037.1"/>
</dbReference>
<dbReference type="GO" id="GO:0006071">
    <property type="term" value="P:glycerol metabolic process"/>
    <property type="evidence" value="ECO:0007669"/>
    <property type="project" value="UniProtKB-KW"/>
</dbReference>
<dbReference type="FunFam" id="3.20.20.190:FF:000050">
    <property type="entry name" value="Glycerophosphoryl diester phosphodiesterase"/>
    <property type="match status" value="1"/>
</dbReference>
<feature type="domain" description="GP-PDE" evidence="7">
    <location>
        <begin position="56"/>
        <end position="383"/>
    </location>
</feature>
<dbReference type="AlphaFoldDB" id="A0A9X1PVU5"/>
<dbReference type="Gene3D" id="3.20.20.190">
    <property type="entry name" value="Phosphatidylinositol (PI) phosphodiesterase"/>
    <property type="match status" value="1"/>
</dbReference>
<sequence>MGTQENEQTGVTGRRMLLGAAVLGAGGAVLGLSGTARAAETRHGGGGGGVKSLPKPTIIGHRGASGYRPEHTLGSYQLALDMGADIVEAGDLVPTRDGHLVCRHEPEIGGTTDVADHPEFADRKKTKLLDGVSTTGWFTEDFTLAELKTLRATERIPANRPHNTLYNGRWEIPTFEEVLRWQDEQTRGRGKQVWIYPELKHPTYFRKQGLALEERVAKVLHKHGKDRRNSPVILQSFEPTSVQRLNKLVDNPLVVLLSGATSRPWDFVETGDPRTVADLIKPAGLREIASYAQGIGPTLDLVIPKDANGNLTAPTTLVSDAHKVGLILHPYTMRNENPFLPTNFRKGTDADAYGDVFGAYRTYFATGIDGVFTDNPDTGVLAREDFVNS</sequence>
<dbReference type="InterPro" id="IPR017946">
    <property type="entry name" value="PLC-like_Pdiesterase_TIM-brl"/>
</dbReference>
<comment type="similarity">
    <text evidence="1">Belongs to the glycerophosphoryl diester phosphodiesterase family.</text>
</comment>
<accession>A0A9X1PVU5</accession>
<dbReference type="InterPro" id="IPR030395">
    <property type="entry name" value="GP_PDE_dom"/>
</dbReference>
<evidence type="ECO:0000256" key="6">
    <source>
        <dbReference type="ARBA" id="ARBA00047512"/>
    </source>
</evidence>
<keyword evidence="3" id="KW-0732">Signal</keyword>
<dbReference type="GO" id="GO:0042597">
    <property type="term" value="C:periplasmic space"/>
    <property type="evidence" value="ECO:0007669"/>
    <property type="project" value="TreeGrafter"/>
</dbReference>
<keyword evidence="9" id="KW-1185">Reference proteome</keyword>
<evidence type="ECO:0000256" key="5">
    <source>
        <dbReference type="ARBA" id="ARBA00022801"/>
    </source>
</evidence>
<dbReference type="PANTHER" id="PTHR43620">
    <property type="entry name" value="GLYCEROPHOSPHORYL DIESTER PHOSPHODIESTERASE"/>
    <property type="match status" value="1"/>
</dbReference>
<dbReference type="SUPFAM" id="SSF51695">
    <property type="entry name" value="PLC-like phosphodiesterases"/>
    <property type="match status" value="1"/>
</dbReference>
<evidence type="ECO:0000313" key="9">
    <source>
        <dbReference type="Proteomes" id="UP001139384"/>
    </source>
</evidence>
<dbReference type="CDD" id="cd08602">
    <property type="entry name" value="GDPD_ScGlpQ1_like"/>
    <property type="match status" value="1"/>
</dbReference>
<evidence type="ECO:0000256" key="4">
    <source>
        <dbReference type="ARBA" id="ARBA00022798"/>
    </source>
</evidence>
<dbReference type="PROSITE" id="PS51318">
    <property type="entry name" value="TAT"/>
    <property type="match status" value="1"/>
</dbReference>
<evidence type="ECO:0000256" key="1">
    <source>
        <dbReference type="ARBA" id="ARBA00007277"/>
    </source>
</evidence>
<dbReference type="EMBL" id="JAKEIP010000037">
    <property type="protein sequence ID" value="MCF1594452.1"/>
    <property type="molecule type" value="Genomic_DNA"/>
</dbReference>
<dbReference type="InterPro" id="IPR006311">
    <property type="entry name" value="TAT_signal"/>
</dbReference>
<reference evidence="8" key="1">
    <citation type="submission" date="2022-01" db="EMBL/GenBank/DDBJ databases">
        <title>Draft Genome Sequences of Seven Type Strains of the Genus Streptomyces.</title>
        <authorList>
            <person name="Aziz S."/>
            <person name="Coretto E."/>
            <person name="Chronakova A."/>
            <person name="Sproer C."/>
            <person name="Huber K."/>
            <person name="Nouioui I."/>
            <person name="Gross H."/>
        </authorList>
    </citation>
    <scope>NUCLEOTIDE SEQUENCE</scope>
    <source>
        <strain evidence="8">DSM 103493</strain>
    </source>
</reference>
<name>A0A9X1PVU5_STRM4</name>
<comment type="catalytic activity">
    <reaction evidence="6">
        <text>a sn-glycero-3-phosphodiester + H2O = an alcohol + sn-glycerol 3-phosphate + H(+)</text>
        <dbReference type="Rhea" id="RHEA:12969"/>
        <dbReference type="ChEBI" id="CHEBI:15377"/>
        <dbReference type="ChEBI" id="CHEBI:15378"/>
        <dbReference type="ChEBI" id="CHEBI:30879"/>
        <dbReference type="ChEBI" id="CHEBI:57597"/>
        <dbReference type="ChEBI" id="CHEBI:83408"/>
        <dbReference type="EC" id="3.1.4.46"/>
    </reaction>
</comment>
<keyword evidence="5" id="KW-0378">Hydrolase</keyword>
<evidence type="ECO:0000256" key="2">
    <source>
        <dbReference type="ARBA" id="ARBA00012247"/>
    </source>
</evidence>
<dbReference type="Pfam" id="PF03009">
    <property type="entry name" value="GDPD"/>
    <property type="match status" value="1"/>
</dbReference>
<keyword evidence="4" id="KW-0319">Glycerol metabolism</keyword>
<dbReference type="PANTHER" id="PTHR43620:SF7">
    <property type="entry name" value="GLYCEROPHOSPHODIESTER PHOSPHODIESTERASE GDPD5-RELATED"/>
    <property type="match status" value="1"/>
</dbReference>
<dbReference type="GO" id="GO:0008889">
    <property type="term" value="F:glycerophosphodiester phosphodiesterase activity"/>
    <property type="evidence" value="ECO:0007669"/>
    <property type="project" value="UniProtKB-EC"/>
</dbReference>
<dbReference type="Proteomes" id="UP001139384">
    <property type="component" value="Unassembled WGS sequence"/>
</dbReference>
<dbReference type="EC" id="3.1.4.46" evidence="2"/>
<organism evidence="8 9">
    <name type="scientific">Streptomyces muensis</name>
    <dbReference type="NCBI Taxonomy" id="1077944"/>
    <lineage>
        <taxon>Bacteria</taxon>
        <taxon>Bacillati</taxon>
        <taxon>Actinomycetota</taxon>
        <taxon>Actinomycetes</taxon>
        <taxon>Kitasatosporales</taxon>
        <taxon>Streptomycetaceae</taxon>
        <taxon>Streptomyces</taxon>
    </lineage>
</organism>
<dbReference type="GO" id="GO:0006629">
    <property type="term" value="P:lipid metabolic process"/>
    <property type="evidence" value="ECO:0007669"/>
    <property type="project" value="InterPro"/>
</dbReference>
<comment type="caution">
    <text evidence="8">The sequence shown here is derived from an EMBL/GenBank/DDBJ whole genome shotgun (WGS) entry which is preliminary data.</text>
</comment>
<evidence type="ECO:0000259" key="7">
    <source>
        <dbReference type="PROSITE" id="PS51704"/>
    </source>
</evidence>
<protein>
    <recommendedName>
        <fullName evidence="2">glycerophosphodiester phosphodiesterase</fullName>
        <ecNumber evidence="2">3.1.4.46</ecNumber>
    </recommendedName>
</protein>
<dbReference type="PROSITE" id="PS51704">
    <property type="entry name" value="GP_PDE"/>
    <property type="match status" value="1"/>
</dbReference>